<dbReference type="InterPro" id="IPR029068">
    <property type="entry name" value="Glyas_Bleomycin-R_OHBP_Dase"/>
</dbReference>
<feature type="domain" description="VOC" evidence="1">
    <location>
        <begin position="1"/>
        <end position="120"/>
    </location>
</feature>
<dbReference type="STRING" id="1317122.ATO12_07185"/>
<organism evidence="2 3">
    <name type="scientific">Aquimarina atlantica</name>
    <dbReference type="NCBI Taxonomy" id="1317122"/>
    <lineage>
        <taxon>Bacteria</taxon>
        <taxon>Pseudomonadati</taxon>
        <taxon>Bacteroidota</taxon>
        <taxon>Flavobacteriia</taxon>
        <taxon>Flavobacteriales</taxon>
        <taxon>Flavobacteriaceae</taxon>
        <taxon>Aquimarina</taxon>
    </lineage>
</organism>
<dbReference type="EMBL" id="AQRA01000015">
    <property type="protein sequence ID" value="EZH71475.1"/>
    <property type="molecule type" value="Genomic_DNA"/>
</dbReference>
<reference evidence="2 3" key="1">
    <citation type="submission" date="2014-04" db="EMBL/GenBank/DDBJ databases">
        <title>Aquimarina sp. 22II-S11-z7 Genome Sequencing.</title>
        <authorList>
            <person name="Lai Q."/>
        </authorList>
    </citation>
    <scope>NUCLEOTIDE SEQUENCE [LARGE SCALE GENOMIC DNA]</scope>
    <source>
        <strain evidence="2 3">22II-S11-z7</strain>
    </source>
</reference>
<proteinExistence type="predicted"/>
<dbReference type="SUPFAM" id="SSF54593">
    <property type="entry name" value="Glyoxalase/Bleomycin resistance protein/Dihydroxybiphenyl dioxygenase"/>
    <property type="match status" value="1"/>
</dbReference>
<accession>A0A023BN26</accession>
<dbReference type="Proteomes" id="UP000023541">
    <property type="component" value="Unassembled WGS sequence"/>
</dbReference>
<gene>
    <name evidence="2" type="ORF">ATO12_07185</name>
</gene>
<keyword evidence="3" id="KW-1185">Reference proteome</keyword>
<dbReference type="InterPro" id="IPR037523">
    <property type="entry name" value="VOC_core"/>
</dbReference>
<comment type="caution">
    <text evidence="2">The sequence shown here is derived from an EMBL/GenBank/DDBJ whole genome shotgun (WGS) entry which is preliminary data.</text>
</comment>
<evidence type="ECO:0000259" key="1">
    <source>
        <dbReference type="PROSITE" id="PS51819"/>
    </source>
</evidence>
<evidence type="ECO:0000313" key="2">
    <source>
        <dbReference type="EMBL" id="EZH71475.1"/>
    </source>
</evidence>
<evidence type="ECO:0000313" key="3">
    <source>
        <dbReference type="Proteomes" id="UP000023541"/>
    </source>
</evidence>
<dbReference type="CDD" id="cd07247">
    <property type="entry name" value="SgaA_N_like"/>
    <property type="match status" value="1"/>
</dbReference>
<dbReference type="OrthoDB" id="9804235at2"/>
<dbReference type="AlphaFoldDB" id="A0A023BN26"/>
<dbReference type="InterPro" id="IPR052164">
    <property type="entry name" value="Anthracycline_SecMetBiosynth"/>
</dbReference>
<dbReference type="eggNOG" id="COG3324">
    <property type="taxonomic scope" value="Bacteria"/>
</dbReference>
<dbReference type="PANTHER" id="PTHR33993:SF2">
    <property type="entry name" value="VOC DOMAIN-CONTAINING PROTEIN"/>
    <property type="match status" value="1"/>
</dbReference>
<sequence length="121" mass="13713">MVTWFEIPVIDMKRAKAFYEKVFDIEISLHDMEGVQMGWFPNQNQTGIATGTLIYAGEHYKPSEDGVLVYFSCDNVANEMSRVADAGGKVVLDKKQISEEHGYMAYFIDSEGNRIALHSLR</sequence>
<protein>
    <submittedName>
        <fullName evidence="2">Glyoxalase</fullName>
    </submittedName>
</protein>
<dbReference type="PANTHER" id="PTHR33993">
    <property type="entry name" value="GLYOXALASE-RELATED"/>
    <property type="match status" value="1"/>
</dbReference>
<dbReference type="Gene3D" id="3.10.180.10">
    <property type="entry name" value="2,3-Dihydroxybiphenyl 1,2-Dioxygenase, domain 1"/>
    <property type="match status" value="1"/>
</dbReference>
<name>A0A023BN26_9FLAO</name>
<dbReference type="PROSITE" id="PS51819">
    <property type="entry name" value="VOC"/>
    <property type="match status" value="1"/>
</dbReference>
<dbReference type="InterPro" id="IPR004360">
    <property type="entry name" value="Glyas_Fos-R_dOase_dom"/>
</dbReference>
<dbReference type="Pfam" id="PF00903">
    <property type="entry name" value="Glyoxalase"/>
    <property type="match status" value="1"/>
</dbReference>
<dbReference type="RefSeq" id="WP_034247224.1">
    <property type="nucleotide sequence ID" value="NZ_AQRA01000015.1"/>
</dbReference>